<dbReference type="STRING" id="426701.SAMN04488098_100119"/>
<accession>A0A1G8V1M5</accession>
<dbReference type="PANTHER" id="PTHR31756">
    <property type="entry name" value="PYRUVATE, PHOSPHATE DIKINASE REGULATORY PROTEIN 1, CHLOROPLASTIC"/>
    <property type="match status" value="1"/>
</dbReference>
<proteinExistence type="inferred from homology"/>
<comment type="catalytic activity">
    <reaction evidence="5">
        <text>N(tele)-phospho-L-histidyl/O-phospho-L-threonyl-[pyruvate, phosphate dikinase] + phosphate + H(+) = N(tele)-phospho-L-histidyl/L-threonyl-[pyruvate, phosphate dikinase] + diphosphate</text>
        <dbReference type="Rhea" id="RHEA:43696"/>
        <dbReference type="Rhea" id="RHEA-COMP:10650"/>
        <dbReference type="Rhea" id="RHEA-COMP:10651"/>
        <dbReference type="ChEBI" id="CHEBI:15378"/>
        <dbReference type="ChEBI" id="CHEBI:30013"/>
        <dbReference type="ChEBI" id="CHEBI:33019"/>
        <dbReference type="ChEBI" id="CHEBI:43474"/>
        <dbReference type="ChEBI" id="CHEBI:61977"/>
        <dbReference type="ChEBI" id="CHEBI:83586"/>
        <dbReference type="EC" id="2.7.4.27"/>
    </reaction>
</comment>
<keyword evidence="2 5" id="KW-0808">Transferase</keyword>
<dbReference type="Pfam" id="PF03618">
    <property type="entry name" value="Kinase-PPPase"/>
    <property type="match status" value="1"/>
</dbReference>
<name>A0A1G8V1M5_9LACT</name>
<keyword evidence="3 5" id="KW-0547">Nucleotide-binding</keyword>
<dbReference type="PANTHER" id="PTHR31756:SF3">
    <property type="entry name" value="PYRUVATE, PHOSPHATE DIKINASE REGULATORY PROTEIN 1, CHLOROPLASTIC"/>
    <property type="match status" value="1"/>
</dbReference>
<dbReference type="EC" id="2.7.11.32" evidence="5"/>
<dbReference type="GO" id="GO:0016776">
    <property type="term" value="F:phosphotransferase activity, phosphate group as acceptor"/>
    <property type="evidence" value="ECO:0007669"/>
    <property type="project" value="UniProtKB-UniRule"/>
</dbReference>
<reference evidence="7" key="1">
    <citation type="submission" date="2016-10" db="EMBL/GenBank/DDBJ databases">
        <authorList>
            <person name="Varghese N."/>
            <person name="Submissions S."/>
        </authorList>
    </citation>
    <scope>NUCLEOTIDE SEQUENCE [LARGE SCALE GENOMIC DNA]</scope>
    <source>
        <strain evidence="7">DSM 19181</strain>
    </source>
</reference>
<sequence>MVQFYDRMLYTEYINFSEGLIIMNGRPAATVFVLSDSVGGTASNIYYAARAQFPEVAFDLKNFPFIRQEDQLKTILESAKEIDGIVLHTLVNPELVDSIEDFCLENDLTCFDVINPLINELTLRSNTLPTHKPGAKHKLDDKYFDRIGALEFAVKYDDGKDPKGFLEADIVILGISRTSKTPLSIFLANQNYKVANLPLLPESTLPEEIWQVDSNKIVGLTNDEEMLSNIRRERMISYGMQPDTPYSDKNRIRKEIKYAEELYKKLNCQVINVATKSIEETAAIIINSLQK</sequence>
<evidence type="ECO:0000256" key="5">
    <source>
        <dbReference type="HAMAP-Rule" id="MF_00921"/>
    </source>
</evidence>
<dbReference type="HAMAP" id="MF_00921">
    <property type="entry name" value="PDRP"/>
    <property type="match status" value="1"/>
</dbReference>
<dbReference type="InterPro" id="IPR026565">
    <property type="entry name" value="PPDK_reg"/>
</dbReference>
<keyword evidence="4 5" id="KW-0418">Kinase</keyword>
<protein>
    <recommendedName>
        <fullName evidence="5">Putative pyruvate, phosphate dikinase regulatory protein</fullName>
        <shortName evidence="5">PPDK regulatory protein</shortName>
        <ecNumber evidence="5">2.7.11.32</ecNumber>
        <ecNumber evidence="5">2.7.4.27</ecNumber>
    </recommendedName>
</protein>
<evidence type="ECO:0000256" key="4">
    <source>
        <dbReference type="ARBA" id="ARBA00022777"/>
    </source>
</evidence>
<dbReference type="GO" id="GO:0043531">
    <property type="term" value="F:ADP binding"/>
    <property type="evidence" value="ECO:0007669"/>
    <property type="project" value="UniProtKB-UniRule"/>
</dbReference>
<dbReference type="NCBIfam" id="NF003742">
    <property type="entry name" value="PRK05339.1"/>
    <property type="match status" value="1"/>
</dbReference>
<dbReference type="GO" id="GO:0004674">
    <property type="term" value="F:protein serine/threonine kinase activity"/>
    <property type="evidence" value="ECO:0007669"/>
    <property type="project" value="UniProtKB-UniRule"/>
</dbReference>
<evidence type="ECO:0000256" key="3">
    <source>
        <dbReference type="ARBA" id="ARBA00022741"/>
    </source>
</evidence>
<comment type="catalytic activity">
    <reaction evidence="5">
        <text>N(tele)-phospho-L-histidyl/L-threonyl-[pyruvate, phosphate dikinase] + ADP = N(tele)-phospho-L-histidyl/O-phospho-L-threonyl-[pyruvate, phosphate dikinase] + AMP + H(+)</text>
        <dbReference type="Rhea" id="RHEA:43692"/>
        <dbReference type="Rhea" id="RHEA-COMP:10650"/>
        <dbReference type="Rhea" id="RHEA-COMP:10651"/>
        <dbReference type="ChEBI" id="CHEBI:15378"/>
        <dbReference type="ChEBI" id="CHEBI:30013"/>
        <dbReference type="ChEBI" id="CHEBI:61977"/>
        <dbReference type="ChEBI" id="CHEBI:83586"/>
        <dbReference type="ChEBI" id="CHEBI:456215"/>
        <dbReference type="ChEBI" id="CHEBI:456216"/>
        <dbReference type="EC" id="2.7.11.32"/>
    </reaction>
</comment>
<comment type="function">
    <text evidence="5">Bifunctional serine/threonine kinase and phosphorylase involved in the regulation of the pyruvate, phosphate dikinase (PPDK) by catalyzing its phosphorylation/dephosphorylation.</text>
</comment>
<dbReference type="InterPro" id="IPR005177">
    <property type="entry name" value="Kinase-pyrophosphorylase"/>
</dbReference>
<feature type="binding site" evidence="5">
    <location>
        <begin position="174"/>
        <end position="181"/>
    </location>
    <ligand>
        <name>ADP</name>
        <dbReference type="ChEBI" id="CHEBI:456216"/>
    </ligand>
</feature>
<gene>
    <name evidence="6" type="ORF">SAMN04488098_100119</name>
</gene>
<dbReference type="GO" id="GO:0005524">
    <property type="term" value="F:ATP binding"/>
    <property type="evidence" value="ECO:0007669"/>
    <property type="project" value="InterPro"/>
</dbReference>
<dbReference type="EC" id="2.7.4.27" evidence="5"/>
<evidence type="ECO:0000256" key="2">
    <source>
        <dbReference type="ARBA" id="ARBA00022679"/>
    </source>
</evidence>
<dbReference type="Proteomes" id="UP000199433">
    <property type="component" value="Unassembled WGS sequence"/>
</dbReference>
<comment type="similarity">
    <text evidence="5">Belongs to the pyruvate, phosphate/water dikinase regulatory protein family. PDRP subfamily.</text>
</comment>
<organism evidence="6 7">
    <name type="scientific">Alkalibacterium thalassium</name>
    <dbReference type="NCBI Taxonomy" id="426701"/>
    <lineage>
        <taxon>Bacteria</taxon>
        <taxon>Bacillati</taxon>
        <taxon>Bacillota</taxon>
        <taxon>Bacilli</taxon>
        <taxon>Lactobacillales</taxon>
        <taxon>Carnobacteriaceae</taxon>
        <taxon>Alkalibacterium</taxon>
    </lineage>
</organism>
<dbReference type="EMBL" id="FNFK01000001">
    <property type="protein sequence ID" value="SDJ59879.1"/>
    <property type="molecule type" value="Genomic_DNA"/>
</dbReference>
<dbReference type="AlphaFoldDB" id="A0A1G8V1M5"/>
<evidence type="ECO:0000256" key="1">
    <source>
        <dbReference type="ARBA" id="ARBA00022527"/>
    </source>
</evidence>
<evidence type="ECO:0000313" key="7">
    <source>
        <dbReference type="Proteomes" id="UP000199433"/>
    </source>
</evidence>
<keyword evidence="7" id="KW-1185">Reference proteome</keyword>
<keyword evidence="1 5" id="KW-0723">Serine/threonine-protein kinase</keyword>
<evidence type="ECO:0000313" key="6">
    <source>
        <dbReference type="EMBL" id="SDJ59879.1"/>
    </source>
</evidence>